<dbReference type="OrthoDB" id="9980299at2"/>
<dbReference type="RefSeq" id="WP_014244582.1">
    <property type="nucleotide sequence ID" value="NC_016620.1"/>
</dbReference>
<dbReference type="PROSITE" id="PS51257">
    <property type="entry name" value="PROKAR_LIPOPROTEIN"/>
    <property type="match status" value="1"/>
</dbReference>
<dbReference type="KEGG" id="bmx:BMS_1988"/>
<gene>
    <name evidence="2" type="ordered locus">BMS_1988</name>
</gene>
<dbReference type="Proteomes" id="UP000008963">
    <property type="component" value="Chromosome"/>
</dbReference>
<organism evidence="2 3">
    <name type="scientific">Halobacteriovorax marinus (strain ATCC BAA-682 / DSM 15412 / SJ)</name>
    <name type="common">Bacteriovorax marinus</name>
    <dbReference type="NCBI Taxonomy" id="862908"/>
    <lineage>
        <taxon>Bacteria</taxon>
        <taxon>Pseudomonadati</taxon>
        <taxon>Bdellovibrionota</taxon>
        <taxon>Bacteriovoracia</taxon>
        <taxon>Bacteriovoracales</taxon>
        <taxon>Halobacteriovoraceae</taxon>
        <taxon>Halobacteriovorax</taxon>
    </lineage>
</organism>
<accession>E1X2N4</accession>
<feature type="signal peptide" evidence="1">
    <location>
        <begin position="1"/>
        <end position="18"/>
    </location>
</feature>
<keyword evidence="3" id="KW-1185">Reference proteome</keyword>
<dbReference type="HOGENOM" id="CLU_2232778_0_0_7"/>
<evidence type="ECO:0000313" key="3">
    <source>
        <dbReference type="Proteomes" id="UP000008963"/>
    </source>
</evidence>
<dbReference type="EMBL" id="FQ312005">
    <property type="protein sequence ID" value="CBW26802.1"/>
    <property type="molecule type" value="Genomic_DNA"/>
</dbReference>
<dbReference type="STRING" id="862908.BMS_1988"/>
<proteinExistence type="predicted"/>
<sequence>MKALLIFSLLLFASCSHSLTLNPKGCYATGMVIPHVDDYKSFETTIISFGDDNSRELQSIFRNKEIDCKKVKNVNYTFKSGPIDSLISILPFVEMKTITINYTEN</sequence>
<dbReference type="PATRIC" id="fig|862908.3.peg.1887"/>
<keyword evidence="1" id="KW-0732">Signal</keyword>
<dbReference type="AlphaFoldDB" id="E1X2N4"/>
<feature type="chain" id="PRO_5003154713" evidence="1">
    <location>
        <begin position="19"/>
        <end position="105"/>
    </location>
</feature>
<name>E1X2N4_HALMS</name>
<protein>
    <submittedName>
        <fullName evidence="2">Exported protein</fullName>
    </submittedName>
</protein>
<reference evidence="3" key="1">
    <citation type="journal article" date="2013" name="ISME J.">
        <title>A small predatory core genome in the divergent marine Bacteriovorax marinus SJ and the terrestrial Bdellovibrio bacteriovorus.</title>
        <authorList>
            <person name="Crossman L.C."/>
            <person name="Chen H."/>
            <person name="Cerdeno-Tarraga A.M."/>
            <person name="Brooks K."/>
            <person name="Quail M.A."/>
            <person name="Pineiro S.A."/>
            <person name="Hobley L."/>
            <person name="Sockett R.E."/>
            <person name="Bentley S.D."/>
            <person name="Parkhill J."/>
            <person name="Williams H.N."/>
            <person name="Stine O.C."/>
        </authorList>
    </citation>
    <scope>NUCLEOTIDE SEQUENCE [LARGE SCALE GENOMIC DNA]</scope>
    <source>
        <strain evidence="3">ATCC BAA-682 / DSM 15412 / SJ</strain>
    </source>
</reference>
<evidence type="ECO:0000313" key="2">
    <source>
        <dbReference type="EMBL" id="CBW26802.1"/>
    </source>
</evidence>
<evidence type="ECO:0000256" key="1">
    <source>
        <dbReference type="SAM" id="SignalP"/>
    </source>
</evidence>